<dbReference type="Proteomes" id="UP000777265">
    <property type="component" value="Unassembled WGS sequence"/>
</dbReference>
<name>A0A351U6Y1_9BACT</name>
<reference evidence="1" key="2">
    <citation type="submission" date="2020-01" db="EMBL/GenBank/DDBJ databases">
        <authorList>
            <person name="Campanaro S."/>
        </authorList>
    </citation>
    <scope>NUCLEOTIDE SEQUENCE</scope>
    <source>
        <strain evidence="1">AS06rmzACSIP_7</strain>
    </source>
</reference>
<accession>A0A351U6Y1</accession>
<dbReference type="EMBL" id="JAAYEE010000285">
    <property type="protein sequence ID" value="NLW36692.1"/>
    <property type="molecule type" value="Genomic_DNA"/>
</dbReference>
<protein>
    <submittedName>
        <fullName evidence="1">Uncharacterized protein</fullName>
    </submittedName>
</protein>
<dbReference type="InterPro" id="IPR054686">
    <property type="entry name" value="GSU3473-like"/>
</dbReference>
<comment type="caution">
    <text evidence="1">The sequence shown here is derived from an EMBL/GenBank/DDBJ whole genome shotgun (WGS) entry which is preliminary data.</text>
</comment>
<evidence type="ECO:0000313" key="2">
    <source>
        <dbReference type="Proteomes" id="UP000777265"/>
    </source>
</evidence>
<dbReference type="AlphaFoldDB" id="A0A351U6Y1"/>
<organism evidence="1 2">
    <name type="scientific">Syntrophorhabdus aromaticivorans</name>
    <dbReference type="NCBI Taxonomy" id="328301"/>
    <lineage>
        <taxon>Bacteria</taxon>
        <taxon>Pseudomonadati</taxon>
        <taxon>Thermodesulfobacteriota</taxon>
        <taxon>Syntrophorhabdia</taxon>
        <taxon>Syntrophorhabdales</taxon>
        <taxon>Syntrophorhabdaceae</taxon>
        <taxon>Syntrophorhabdus</taxon>
    </lineage>
</organism>
<dbReference type="STRING" id="909663.GCA_000512235_00809"/>
<sequence>MVIRVQYLNDKFDYVNEFTLVKLISTQRIKKFYRPSDEEWVTVGVDPVRGAGGHYTGPERRQVRNAA</sequence>
<gene>
    <name evidence="1" type="ORF">GXY80_14640</name>
</gene>
<evidence type="ECO:0000313" key="1">
    <source>
        <dbReference type="EMBL" id="NLW36692.1"/>
    </source>
</evidence>
<proteinExistence type="predicted"/>
<dbReference type="NCBIfam" id="NF045719">
    <property type="entry name" value="GSU3473_fam"/>
    <property type="match status" value="1"/>
</dbReference>
<reference evidence="1" key="1">
    <citation type="journal article" date="2020" name="Biotechnol. Biofuels">
        <title>New insights from the biogas microbiome by comprehensive genome-resolved metagenomics of nearly 1600 species originating from multiple anaerobic digesters.</title>
        <authorList>
            <person name="Campanaro S."/>
            <person name="Treu L."/>
            <person name="Rodriguez-R L.M."/>
            <person name="Kovalovszki A."/>
            <person name="Ziels R.M."/>
            <person name="Maus I."/>
            <person name="Zhu X."/>
            <person name="Kougias P.G."/>
            <person name="Basile A."/>
            <person name="Luo G."/>
            <person name="Schluter A."/>
            <person name="Konstantinidis K.T."/>
            <person name="Angelidaki I."/>
        </authorList>
    </citation>
    <scope>NUCLEOTIDE SEQUENCE</scope>
    <source>
        <strain evidence="1">AS06rmzACSIP_7</strain>
    </source>
</reference>